<dbReference type="STRING" id="1844972.A7K91_04175"/>
<evidence type="ECO:0000313" key="1">
    <source>
        <dbReference type="EMBL" id="OBR64788.1"/>
    </source>
</evidence>
<keyword evidence="2" id="KW-1185">Reference proteome</keyword>
<gene>
    <name evidence="1" type="ORF">A7K91_04175</name>
</gene>
<dbReference type="InterPro" id="IPR011990">
    <property type="entry name" value="TPR-like_helical_dom_sf"/>
</dbReference>
<dbReference type="SUPFAM" id="SSF48452">
    <property type="entry name" value="TPR-like"/>
    <property type="match status" value="1"/>
</dbReference>
<dbReference type="Gene3D" id="1.25.40.10">
    <property type="entry name" value="Tetratricopeptide repeat domain"/>
    <property type="match status" value="1"/>
</dbReference>
<name>A0A1A5YGU4_9BACL</name>
<dbReference type="OrthoDB" id="2370959at2"/>
<accession>A0A1A5YGU4</accession>
<dbReference type="RefSeq" id="WP_068683825.1">
    <property type="nucleotide sequence ID" value="NZ_LYPA01000064.1"/>
</dbReference>
<organism evidence="1 2">
    <name type="scientific">Paenibacillus oryzae</name>
    <dbReference type="NCBI Taxonomy" id="1844972"/>
    <lineage>
        <taxon>Bacteria</taxon>
        <taxon>Bacillati</taxon>
        <taxon>Bacillota</taxon>
        <taxon>Bacilli</taxon>
        <taxon>Bacillales</taxon>
        <taxon>Paenibacillaceae</taxon>
        <taxon>Paenibacillus</taxon>
    </lineage>
</organism>
<reference evidence="1 2" key="1">
    <citation type="submission" date="2016-05" db="EMBL/GenBank/DDBJ databases">
        <title>Paenibacillus oryzae. sp. nov., isolated from the rice root.</title>
        <authorList>
            <person name="Zhang J."/>
            <person name="Zhang X."/>
        </authorList>
    </citation>
    <scope>NUCLEOTIDE SEQUENCE [LARGE SCALE GENOMIC DNA]</scope>
    <source>
        <strain evidence="1 2">1DrF-4</strain>
    </source>
</reference>
<dbReference type="EMBL" id="LYPA01000064">
    <property type="protein sequence ID" value="OBR64788.1"/>
    <property type="molecule type" value="Genomic_DNA"/>
</dbReference>
<protein>
    <submittedName>
        <fullName evidence="1">Uncharacterized protein</fullName>
    </submittedName>
</protein>
<comment type="caution">
    <text evidence="1">The sequence shown here is derived from an EMBL/GenBank/DDBJ whole genome shotgun (WGS) entry which is preliminary data.</text>
</comment>
<dbReference type="AlphaFoldDB" id="A0A1A5YGU4"/>
<dbReference type="InterPro" id="IPR019734">
    <property type="entry name" value="TPR_rpt"/>
</dbReference>
<evidence type="ECO:0000313" key="2">
    <source>
        <dbReference type="Proteomes" id="UP000092024"/>
    </source>
</evidence>
<proteinExistence type="predicted"/>
<dbReference type="SMART" id="SM00028">
    <property type="entry name" value="TPR"/>
    <property type="match status" value="2"/>
</dbReference>
<sequence length="237" mass="26445">MIGHVFAAMNEMLDGIKQQYPGSADQEKSLLLEQIAGLKALSDEFIEQWLQFEEKLAELGELAPVPALPAYEMFAAKQAGETGNKPGGAFPCNANDLTVPEEFSGMMDKGQGYYKLFMFDEAAKYFQLMVAAAPECNMARLFLGMSQMHLRNWNEAQGHFQLLVVLSDFPKWVALGYNALGCIHAIRMNMALAEELFRKAHEIYPEFTDSLSNLQSCRQSAAGQLSLYFGSTELIYL</sequence>
<dbReference type="Proteomes" id="UP000092024">
    <property type="component" value="Unassembled WGS sequence"/>
</dbReference>